<dbReference type="VEuPathDB" id="FungiDB:CPSG_00850"/>
<keyword evidence="2" id="KW-1185">Reference proteome</keyword>
<dbReference type="AlphaFoldDB" id="E9CTF9"/>
<dbReference type="Proteomes" id="UP000002497">
    <property type="component" value="Unassembled WGS sequence"/>
</dbReference>
<dbReference type="EMBL" id="GL636486">
    <property type="protein sequence ID" value="EFW22951.1"/>
    <property type="molecule type" value="Genomic_DNA"/>
</dbReference>
<reference evidence="2" key="2">
    <citation type="submission" date="2010-03" db="EMBL/GenBank/DDBJ databases">
        <title>The genome sequence of Coccidioides posadasii strain Silveira.</title>
        <authorList>
            <consortium name="The Broad Institute Genome Sequencing Center for Infectious Disease"/>
            <person name="Neafsey D."/>
            <person name="Orbach M."/>
            <person name="Henn M.R."/>
            <person name="Cole G.T."/>
            <person name="Galgiani J."/>
            <person name="Gardner M.J."/>
            <person name="Kirkland T.N."/>
            <person name="Taylor J.W."/>
            <person name="Young S.K."/>
            <person name="Zeng Q."/>
            <person name="Koehrsen M."/>
            <person name="Alvarado L."/>
            <person name="Berlin A."/>
            <person name="Borenstein D."/>
            <person name="Chapman S.B."/>
            <person name="Chen Z."/>
            <person name="Engels R."/>
            <person name="Freedman E."/>
            <person name="Gellesch M."/>
            <person name="Goldberg J."/>
            <person name="Griggs A."/>
            <person name="Gujja S."/>
            <person name="Heilman E."/>
            <person name="Heiman D."/>
            <person name="Howarth C."/>
            <person name="Jen D."/>
            <person name="Larson L."/>
            <person name="Mehta T."/>
            <person name="Neiman D."/>
            <person name="Park D."/>
            <person name="Pearson M."/>
            <person name="Richards J."/>
            <person name="Roberts A."/>
            <person name="Saif S."/>
            <person name="Shea T."/>
            <person name="Shenoy N."/>
            <person name="Sisk P."/>
            <person name="Stolte C."/>
            <person name="Sykes S."/>
            <person name="Walk T."/>
            <person name="White J."/>
            <person name="Yandava C."/>
            <person name="Haas B."/>
            <person name="Nusbaum C."/>
            <person name="Birren B."/>
        </authorList>
    </citation>
    <scope>NUCLEOTIDE SEQUENCE [LARGE SCALE GENOMIC DNA]</scope>
    <source>
        <strain evidence="2">RMSCC 757 / Silveira</strain>
    </source>
</reference>
<evidence type="ECO:0000313" key="2">
    <source>
        <dbReference type="Proteomes" id="UP000002497"/>
    </source>
</evidence>
<accession>E9CTF9</accession>
<reference evidence="2" key="1">
    <citation type="journal article" date="2010" name="Genome Res.">
        <title>Population genomic sequencing of Coccidioides fungi reveals recent hybridization and transposon control.</title>
        <authorList>
            <person name="Neafsey D.E."/>
            <person name="Barker B.M."/>
            <person name="Sharpton T.J."/>
            <person name="Stajich J.E."/>
            <person name="Park D.J."/>
            <person name="Whiston E."/>
            <person name="Hung C.-Y."/>
            <person name="McMahan C."/>
            <person name="White J."/>
            <person name="Sykes S."/>
            <person name="Heiman D."/>
            <person name="Young S."/>
            <person name="Zeng Q."/>
            <person name="Abouelleil A."/>
            <person name="Aftuck L."/>
            <person name="Bessette D."/>
            <person name="Brown A."/>
            <person name="FitzGerald M."/>
            <person name="Lui A."/>
            <person name="Macdonald J.P."/>
            <person name="Priest M."/>
            <person name="Orbach M.J."/>
            <person name="Galgiani J.N."/>
            <person name="Kirkland T.N."/>
            <person name="Cole G.T."/>
            <person name="Birren B.W."/>
            <person name="Henn M.R."/>
            <person name="Taylor J.W."/>
            <person name="Rounsley S.D."/>
        </authorList>
    </citation>
    <scope>NUCLEOTIDE SEQUENCE [LARGE SCALE GENOMIC DNA]</scope>
    <source>
        <strain evidence="2">RMSCC 757 / Silveira</strain>
    </source>
</reference>
<organism evidence="2">
    <name type="scientific">Coccidioides posadasii (strain RMSCC 757 / Silveira)</name>
    <name type="common">Valley fever fungus</name>
    <dbReference type="NCBI Taxonomy" id="443226"/>
    <lineage>
        <taxon>Eukaryota</taxon>
        <taxon>Fungi</taxon>
        <taxon>Dikarya</taxon>
        <taxon>Ascomycota</taxon>
        <taxon>Pezizomycotina</taxon>
        <taxon>Eurotiomycetes</taxon>
        <taxon>Eurotiomycetidae</taxon>
        <taxon>Onygenales</taxon>
        <taxon>Onygenaceae</taxon>
        <taxon>Coccidioides</taxon>
    </lineage>
</organism>
<dbReference type="HOGENOM" id="CLU_1981438_0_0_1"/>
<name>E9CTF9_COCPS</name>
<sequence>MIGANHCFTPFVEIQGADVHGVLRTYIYVRMALEVHSGLRAPCRVTPDKRVINATTRKTWRDARVTYRLLHELFTTPRPVPLVSTSRLELFFFSPLYIVSASLLHESVAESTKVFENRHVLCRQQR</sequence>
<evidence type="ECO:0000313" key="1">
    <source>
        <dbReference type="EMBL" id="EFW22951.1"/>
    </source>
</evidence>
<proteinExistence type="predicted"/>
<gene>
    <name evidence="1" type="ORF">CPSG_00850</name>
</gene>
<protein>
    <submittedName>
        <fullName evidence="1">Uncharacterized protein</fullName>
    </submittedName>
</protein>